<gene>
    <name evidence="2" type="ORF">A3207_01090</name>
</gene>
<dbReference type="GO" id="GO:0010181">
    <property type="term" value="F:FMN binding"/>
    <property type="evidence" value="ECO:0007669"/>
    <property type="project" value="InterPro"/>
</dbReference>
<dbReference type="GO" id="GO:0009055">
    <property type="term" value="F:electron transfer activity"/>
    <property type="evidence" value="ECO:0007669"/>
    <property type="project" value="InterPro"/>
</dbReference>
<evidence type="ECO:0000259" key="1">
    <source>
        <dbReference type="PROSITE" id="PS50902"/>
    </source>
</evidence>
<reference evidence="2" key="1">
    <citation type="submission" date="2016-03" db="EMBL/GenBank/DDBJ databases">
        <authorList>
            <person name="Borrel G."/>
            <person name="Mccann A."/>
            <person name="O'Toole P.W."/>
        </authorList>
    </citation>
    <scope>NUCLEOTIDE SEQUENCE</scope>
    <source>
        <strain evidence="2">183</strain>
    </source>
</reference>
<dbReference type="PROSITE" id="PS00201">
    <property type="entry name" value="FLAVODOXIN"/>
    <property type="match status" value="1"/>
</dbReference>
<dbReference type="EMBL" id="LVVT01000001">
    <property type="protein sequence ID" value="TQS84904.1"/>
    <property type="molecule type" value="Genomic_DNA"/>
</dbReference>
<dbReference type="InterPro" id="IPR001279">
    <property type="entry name" value="Metallo-B-lactamas"/>
</dbReference>
<protein>
    <submittedName>
        <fullName evidence="2">MBL fold metallo-hydrolase</fullName>
    </submittedName>
</protein>
<dbReference type="InterPro" id="IPR036866">
    <property type="entry name" value="RibonucZ/Hydroxyglut_hydro"/>
</dbReference>
<dbReference type="InterPro" id="IPR029039">
    <property type="entry name" value="Flavoprotein-like_sf"/>
</dbReference>
<sequence length="392" mass="43742">MNGEKIIDGIYWVGAIDWDVRSFHGYCTPRGTTYNAYLITGDKNILVDTVKKPFLNELLERISSIIDPKDIDIIVSNHTEMDHSGCLLELQSITGATVLASKKGVEGLKMHFPDLKTEEVKDGQEIKCGSKTLKFIDTPMLHWPDSMFTYIPEDGLLFSMDAFGQHYAVSKRFDDEADQDILYQEAQKYYANIITPFSARVIKTLEKAKDLDIKILATSHGVIWRTDLDKIISLYSQWASNNTPQKALIVYDSMWGSTGIMAKEIAEGIASEGVDVEIIKLSETDRSEAMARILTSRAVIMGTPTLNNNMFPTVADMAVYMKGLRPKGRIGAAFGSFGWAGGAVKDLQNIMKDGGLNMFFEPLEVQYIPDSSAKQRCFDFGKEIALKIKSEP</sequence>
<proteinExistence type="predicted"/>
<dbReference type="GO" id="GO:0046872">
    <property type="term" value="F:metal ion binding"/>
    <property type="evidence" value="ECO:0007669"/>
    <property type="project" value="InterPro"/>
</dbReference>
<dbReference type="InterPro" id="IPR008254">
    <property type="entry name" value="Flavodoxin/NO_synth"/>
</dbReference>
<dbReference type="Pfam" id="PF00258">
    <property type="entry name" value="Flavodoxin_1"/>
    <property type="match status" value="1"/>
</dbReference>
<dbReference type="PANTHER" id="PTHR43717:SF1">
    <property type="entry name" value="ANAEROBIC NITRIC OXIDE REDUCTASE FLAVORUBREDOXIN"/>
    <property type="match status" value="1"/>
</dbReference>
<dbReference type="PROSITE" id="PS50902">
    <property type="entry name" value="FLAVODOXIN_LIKE"/>
    <property type="match status" value="1"/>
</dbReference>
<accession>A0A8J8TFQ3</accession>
<dbReference type="GeneID" id="41323321"/>
<dbReference type="InterPro" id="IPR045761">
    <property type="entry name" value="ODP_dom"/>
</dbReference>
<dbReference type="InterPro" id="IPR001226">
    <property type="entry name" value="Flavodoxin_CS"/>
</dbReference>
<dbReference type="OMA" id="PNTPIYC"/>
<comment type="caution">
    <text evidence="2">The sequence shown here is derived from an EMBL/GenBank/DDBJ whole genome shotgun (WGS) entry which is preliminary data.</text>
</comment>
<dbReference type="Pfam" id="PF19583">
    <property type="entry name" value="ODP"/>
    <property type="match status" value="1"/>
</dbReference>
<name>A0A8J8TFQ3_9ARCH</name>
<dbReference type="SUPFAM" id="SSF56281">
    <property type="entry name" value="Metallo-hydrolase/oxidoreductase"/>
    <property type="match status" value="1"/>
</dbReference>
<dbReference type="SMART" id="SM00849">
    <property type="entry name" value="Lactamase_B"/>
    <property type="match status" value="1"/>
</dbReference>
<feature type="domain" description="Flavodoxin-like" evidence="1">
    <location>
        <begin position="247"/>
        <end position="385"/>
    </location>
</feature>
<dbReference type="Gene3D" id="3.60.15.10">
    <property type="entry name" value="Ribonuclease Z/Hydroxyacylglutathione hydrolase-like"/>
    <property type="match status" value="1"/>
</dbReference>
<dbReference type="PIRSF" id="PIRSF005243">
    <property type="entry name" value="ROO"/>
    <property type="match status" value="1"/>
</dbReference>
<dbReference type="Proteomes" id="UP000752814">
    <property type="component" value="Unassembled WGS sequence"/>
</dbReference>
<dbReference type="InterPro" id="IPR016440">
    <property type="entry name" value="Rubredoxin-O_OxRdtase"/>
</dbReference>
<dbReference type="AlphaFoldDB" id="A0A8J8TFQ3"/>
<organism evidence="2 3">
    <name type="scientific">Candidatus Methanomassiliicoccus intestinalis</name>
    <dbReference type="NCBI Taxonomy" id="1406512"/>
    <lineage>
        <taxon>Archaea</taxon>
        <taxon>Methanobacteriati</taxon>
        <taxon>Thermoplasmatota</taxon>
        <taxon>Thermoplasmata</taxon>
        <taxon>Methanomassiliicoccales</taxon>
        <taxon>Methanomassiliicoccaceae</taxon>
        <taxon>Methanomassiliicoccus</taxon>
    </lineage>
</organism>
<dbReference type="GO" id="GO:0016491">
    <property type="term" value="F:oxidoreductase activity"/>
    <property type="evidence" value="ECO:0007669"/>
    <property type="project" value="InterPro"/>
</dbReference>
<dbReference type="RefSeq" id="WP_020448788.1">
    <property type="nucleotide sequence ID" value="NZ_CAYAYE010000015.1"/>
</dbReference>
<dbReference type="CDD" id="cd07709">
    <property type="entry name" value="flavodiiron_proteins_MBL-fold"/>
    <property type="match status" value="1"/>
</dbReference>
<dbReference type="PANTHER" id="PTHR43717">
    <property type="entry name" value="ANAEROBIC NITRIC OXIDE REDUCTASE FLAVORUBREDOXIN"/>
    <property type="match status" value="1"/>
</dbReference>
<dbReference type="Gene3D" id="3.40.50.360">
    <property type="match status" value="1"/>
</dbReference>
<dbReference type="SUPFAM" id="SSF52218">
    <property type="entry name" value="Flavoproteins"/>
    <property type="match status" value="1"/>
</dbReference>
<evidence type="ECO:0000313" key="2">
    <source>
        <dbReference type="EMBL" id="TQS84904.1"/>
    </source>
</evidence>
<evidence type="ECO:0000313" key="3">
    <source>
        <dbReference type="Proteomes" id="UP000752814"/>
    </source>
</evidence>